<dbReference type="RefSeq" id="WP_345379240.1">
    <property type="nucleotide sequence ID" value="NZ_BAABIC010000004.1"/>
</dbReference>
<dbReference type="GO" id="GO:0016874">
    <property type="term" value="F:ligase activity"/>
    <property type="evidence" value="ECO:0007669"/>
    <property type="project" value="UniProtKB-KW"/>
</dbReference>
<proteinExistence type="inferred from homology"/>
<evidence type="ECO:0000259" key="6">
    <source>
        <dbReference type="Pfam" id="PF00501"/>
    </source>
</evidence>
<dbReference type="InterPro" id="IPR020845">
    <property type="entry name" value="AMP-binding_CS"/>
</dbReference>
<organism evidence="7 8">
    <name type="scientific">Pseudonocardia yuanmonensis</name>
    <dbReference type="NCBI Taxonomy" id="1095914"/>
    <lineage>
        <taxon>Bacteria</taxon>
        <taxon>Bacillati</taxon>
        <taxon>Actinomycetota</taxon>
        <taxon>Actinomycetes</taxon>
        <taxon>Pseudonocardiales</taxon>
        <taxon>Pseudonocardiaceae</taxon>
        <taxon>Pseudonocardia</taxon>
    </lineage>
</organism>
<evidence type="ECO:0000256" key="1">
    <source>
        <dbReference type="ARBA" id="ARBA00006432"/>
    </source>
</evidence>
<evidence type="ECO:0000256" key="4">
    <source>
        <dbReference type="ARBA" id="ARBA00023098"/>
    </source>
</evidence>
<reference evidence="8" key="1">
    <citation type="journal article" date="2019" name="Int. J. Syst. Evol. Microbiol.">
        <title>The Global Catalogue of Microorganisms (GCM) 10K type strain sequencing project: providing services to taxonomists for standard genome sequencing and annotation.</title>
        <authorList>
            <consortium name="The Broad Institute Genomics Platform"/>
            <consortium name="The Broad Institute Genome Sequencing Center for Infectious Disease"/>
            <person name="Wu L."/>
            <person name="Ma J."/>
        </authorList>
    </citation>
    <scope>NUCLEOTIDE SEQUENCE [LARGE SCALE GENOMIC DNA]</scope>
    <source>
        <strain evidence="8">JCM 18055</strain>
    </source>
</reference>
<dbReference type="InterPro" id="IPR042099">
    <property type="entry name" value="ANL_N_sf"/>
</dbReference>
<dbReference type="Gene3D" id="3.40.50.12780">
    <property type="entry name" value="N-terminal domain of ligase-like"/>
    <property type="match status" value="1"/>
</dbReference>
<keyword evidence="8" id="KW-1185">Reference proteome</keyword>
<evidence type="ECO:0000256" key="5">
    <source>
        <dbReference type="ARBA" id="ARBA00032875"/>
    </source>
</evidence>
<comment type="caution">
    <text evidence="7">The sequence shown here is derived from an EMBL/GenBank/DDBJ whole genome shotgun (WGS) entry which is preliminary data.</text>
</comment>
<keyword evidence="4" id="KW-0443">Lipid metabolism</keyword>
<comment type="similarity">
    <text evidence="1">Belongs to the ATP-dependent AMP-binding enzyme family.</text>
</comment>
<dbReference type="InterPro" id="IPR000873">
    <property type="entry name" value="AMP-dep_synth/lig_dom"/>
</dbReference>
<protein>
    <recommendedName>
        <fullName evidence="5">Acyl-CoA synthetase</fullName>
    </recommendedName>
</protein>
<evidence type="ECO:0000313" key="8">
    <source>
        <dbReference type="Proteomes" id="UP001500325"/>
    </source>
</evidence>
<dbReference type="CDD" id="cd05907">
    <property type="entry name" value="VL_LC_FACS_like"/>
    <property type="match status" value="1"/>
</dbReference>
<evidence type="ECO:0000256" key="3">
    <source>
        <dbReference type="ARBA" id="ARBA00022832"/>
    </source>
</evidence>
<dbReference type="Pfam" id="PF00501">
    <property type="entry name" value="AMP-binding"/>
    <property type="match status" value="1"/>
</dbReference>
<dbReference type="Proteomes" id="UP001500325">
    <property type="component" value="Unassembled WGS sequence"/>
</dbReference>
<dbReference type="PANTHER" id="PTHR43272">
    <property type="entry name" value="LONG-CHAIN-FATTY-ACID--COA LIGASE"/>
    <property type="match status" value="1"/>
</dbReference>
<gene>
    <name evidence="7" type="ORF">GCM10023215_14560</name>
</gene>
<dbReference type="Pfam" id="PF23562">
    <property type="entry name" value="AMP-binding_C_3"/>
    <property type="match status" value="1"/>
</dbReference>
<accession>A0ABP8W599</accession>
<evidence type="ECO:0000256" key="2">
    <source>
        <dbReference type="ARBA" id="ARBA00022598"/>
    </source>
</evidence>
<dbReference type="EMBL" id="BAABIC010000004">
    <property type="protein sequence ID" value="GAA4681806.1"/>
    <property type="molecule type" value="Genomic_DNA"/>
</dbReference>
<dbReference type="PANTHER" id="PTHR43272:SF32">
    <property type="entry name" value="AMP-DEPENDENT SYNTHETASE_LIGASE DOMAIN-CONTAINING PROTEIN"/>
    <property type="match status" value="1"/>
</dbReference>
<keyword evidence="3" id="KW-0276">Fatty acid metabolism</keyword>
<feature type="domain" description="AMP-dependent synthetase/ligase" evidence="6">
    <location>
        <begin position="32"/>
        <end position="420"/>
    </location>
</feature>
<dbReference type="PROSITE" id="PS00455">
    <property type="entry name" value="AMP_BINDING"/>
    <property type="match status" value="1"/>
</dbReference>
<dbReference type="SUPFAM" id="SSF56801">
    <property type="entry name" value="Acetyl-CoA synthetase-like"/>
    <property type="match status" value="1"/>
</dbReference>
<evidence type="ECO:0000313" key="7">
    <source>
        <dbReference type="EMBL" id="GAA4681806.1"/>
    </source>
</evidence>
<name>A0ABP8W599_9PSEU</name>
<keyword evidence="2 7" id="KW-0436">Ligase</keyword>
<sequence length="603" mass="63851">MREYSVPATVTVGAEENLLDAVYANEAEVPRTTSLRVQEAGGWRDVTAAEFAAQVTAVARGLIAAGVEAGDRVALLSRTRYEWTLVDYAVLAVGAVTVPIYETSSASQIEWILADSGAVGIVVETADHAALVAQAGITLRFVKEIASGGVDEFVAAGKDLADEQVHERRRAVKADDLATLIYTSGTTGRPKGCELTHRNLLTEIASTRAVLSELLTDTGSVLLFLPLAHVFGKVIQCGAIASRTVIGHTPDTKNLLADLQSFRPTFLLAVPRVFEKVYNGARQKAHDEGKGRIFDAAADTAIAWSRARDTGGPGLGLKVRHAVFDKLVYGKLRAATGGRVVAAVSGSAPLGERLGHFFRGIGLPILEGYGLTETSAGVTVNSLSAQRVGSVGRPVPGHAVRIADDGEILLRGDIVFRGYWQNEKATAEAIEDGWLHSGDIGELDDAGFLTITGRKKELLVTAGGKNVAPAVLEDRLRAHPLVGQCMVVGDGKPFIGALVTIDPEALPSWRERNGKTATGDPTSAADLVDDPELRGEIAAAVEEANQAVSRAERIRKFRILPVDFSEAGGELTPTLKVKRAVVAQQYAAEIAAIYAPAETPQPA</sequence>